<feature type="signal peptide" evidence="2">
    <location>
        <begin position="1"/>
        <end position="27"/>
    </location>
</feature>
<dbReference type="PANTHER" id="PTHR21666:SF289">
    <property type="entry name" value="L-ALA--D-GLU ENDOPEPTIDASE"/>
    <property type="match status" value="1"/>
</dbReference>
<dbReference type="InterPro" id="IPR050570">
    <property type="entry name" value="Cell_wall_metabolism_enzyme"/>
</dbReference>
<gene>
    <name evidence="4" type="ORF">SAMN02745168_1510</name>
</gene>
<name>A0A1W2A5W5_9FIRM</name>
<reference evidence="4 5" key="1">
    <citation type="submission" date="2017-04" db="EMBL/GenBank/DDBJ databases">
        <authorList>
            <person name="Afonso C.L."/>
            <person name="Miller P.J."/>
            <person name="Scott M.A."/>
            <person name="Spackman E."/>
            <person name="Goraichik I."/>
            <person name="Dimitrov K.M."/>
            <person name="Suarez D.L."/>
            <person name="Swayne D.E."/>
        </authorList>
    </citation>
    <scope>NUCLEOTIDE SEQUENCE [LARGE SCALE GENOMIC DNA]</scope>
    <source>
        <strain evidence="4 5">DSM 12816</strain>
    </source>
</reference>
<dbReference type="Proteomes" id="UP000192790">
    <property type="component" value="Unassembled WGS sequence"/>
</dbReference>
<keyword evidence="5" id="KW-1185">Reference proteome</keyword>
<organism evidence="4 5">
    <name type="scientific">Papillibacter cinnamivorans DSM 12816</name>
    <dbReference type="NCBI Taxonomy" id="1122930"/>
    <lineage>
        <taxon>Bacteria</taxon>
        <taxon>Bacillati</taxon>
        <taxon>Bacillota</taxon>
        <taxon>Clostridia</taxon>
        <taxon>Eubacteriales</taxon>
        <taxon>Oscillospiraceae</taxon>
        <taxon>Papillibacter</taxon>
    </lineage>
</organism>
<evidence type="ECO:0000256" key="1">
    <source>
        <dbReference type="ARBA" id="ARBA00022729"/>
    </source>
</evidence>
<dbReference type="OrthoDB" id="9810477at2"/>
<sequence length="351" mass="39623">MKLRKLHLPLLLALGAALFIFALPARATEAVQEEGSAQAERDFITWMKFDIPYAALNRAMELDIQNHGTEHPADWVEVLSYLAAKNWGNWSRYRPADMEKLAGKIKEGQSISSLAEGLAYYNYYREAYGAVLSGFLGTYLDETSGNEGGGGETREEKYGLKVFSPIAKGFWYTHYDDFGNKRSYGYARIHLGNDLLGSVGTPVIAVESGVVEALGWNQYGGWRIGIRSFDGKRYYYYAHLRKNWPYVKTLKEGQTVHAGDVIGYLGRTGYSTTENVNNIKTSHLHFGMQIIFDESQKEGPGEIWIDVYEIVKLLSRNKSEVSKDPETREYHSVKTLLEPEYEDRFSAGNSA</sequence>
<dbReference type="GO" id="GO:0004222">
    <property type="term" value="F:metalloendopeptidase activity"/>
    <property type="evidence" value="ECO:0007669"/>
    <property type="project" value="TreeGrafter"/>
</dbReference>
<accession>A0A1W2A5W5</accession>
<proteinExistence type="predicted"/>
<dbReference type="InterPro" id="IPR016047">
    <property type="entry name" value="M23ase_b-sheet_dom"/>
</dbReference>
<protein>
    <submittedName>
        <fullName evidence="4">Peptidase family M23</fullName>
    </submittedName>
</protein>
<dbReference type="SUPFAM" id="SSF51261">
    <property type="entry name" value="Duplicated hybrid motif"/>
    <property type="match status" value="1"/>
</dbReference>
<dbReference type="PANTHER" id="PTHR21666">
    <property type="entry name" value="PEPTIDASE-RELATED"/>
    <property type="match status" value="1"/>
</dbReference>
<keyword evidence="1 2" id="KW-0732">Signal</keyword>
<evidence type="ECO:0000313" key="5">
    <source>
        <dbReference type="Proteomes" id="UP000192790"/>
    </source>
</evidence>
<evidence type="ECO:0000313" key="4">
    <source>
        <dbReference type="EMBL" id="SMC55862.1"/>
    </source>
</evidence>
<dbReference type="RefSeq" id="WP_084234124.1">
    <property type="nucleotide sequence ID" value="NZ_FWXW01000003.1"/>
</dbReference>
<dbReference type="InterPro" id="IPR011055">
    <property type="entry name" value="Dup_hybrid_motif"/>
</dbReference>
<feature type="chain" id="PRO_5012732311" evidence="2">
    <location>
        <begin position="28"/>
        <end position="351"/>
    </location>
</feature>
<dbReference type="Gene3D" id="2.70.70.10">
    <property type="entry name" value="Glucose Permease (Domain IIA)"/>
    <property type="match status" value="1"/>
</dbReference>
<dbReference type="EMBL" id="FWXW01000003">
    <property type="protein sequence ID" value="SMC55862.1"/>
    <property type="molecule type" value="Genomic_DNA"/>
</dbReference>
<dbReference type="AlphaFoldDB" id="A0A1W2A5W5"/>
<evidence type="ECO:0000256" key="2">
    <source>
        <dbReference type="SAM" id="SignalP"/>
    </source>
</evidence>
<dbReference type="Pfam" id="PF01551">
    <property type="entry name" value="Peptidase_M23"/>
    <property type="match status" value="1"/>
</dbReference>
<evidence type="ECO:0000259" key="3">
    <source>
        <dbReference type="Pfam" id="PF01551"/>
    </source>
</evidence>
<dbReference type="STRING" id="1122930.SAMN02745168_1510"/>
<dbReference type="CDD" id="cd12797">
    <property type="entry name" value="M23_peptidase"/>
    <property type="match status" value="1"/>
</dbReference>
<feature type="domain" description="M23ase beta-sheet core" evidence="3">
    <location>
        <begin position="189"/>
        <end position="289"/>
    </location>
</feature>